<dbReference type="PANTHER" id="PTHR44591">
    <property type="entry name" value="STRESS RESPONSE REGULATOR PROTEIN 1"/>
    <property type="match status" value="1"/>
</dbReference>
<reference evidence="4 5" key="1">
    <citation type="submission" date="2020-01" db="EMBL/GenBank/DDBJ databases">
        <title>Draft Genome Sequence of Vibrio sp. strain OCN044, Isolated from a Healthy Coral at Palmyra Atoll.</title>
        <authorList>
            <person name="Videau P."/>
            <person name="Loughran R."/>
            <person name="Esquivel A."/>
            <person name="Deadmond M."/>
            <person name="Paddock B.E."/>
            <person name="Saw J.H."/>
            <person name="Ushijima B."/>
        </authorList>
    </citation>
    <scope>NUCLEOTIDE SEQUENCE [LARGE SCALE GENOMIC DNA]</scope>
    <source>
        <strain evidence="4 5">OCN044</strain>
    </source>
</reference>
<dbReference type="AlphaFoldDB" id="A0A6L8LYR4"/>
<evidence type="ECO:0000259" key="3">
    <source>
        <dbReference type="PROSITE" id="PS50110"/>
    </source>
</evidence>
<comment type="caution">
    <text evidence="4">The sequence shown here is derived from an EMBL/GenBank/DDBJ whole genome shotgun (WGS) entry which is preliminary data.</text>
</comment>
<dbReference type="Proteomes" id="UP000478571">
    <property type="component" value="Unassembled WGS sequence"/>
</dbReference>
<name>A0A6L8LYR4_9VIBR</name>
<dbReference type="Gene3D" id="3.40.50.2300">
    <property type="match status" value="1"/>
</dbReference>
<dbReference type="PROSITE" id="PS50110">
    <property type="entry name" value="RESPONSE_REGULATORY"/>
    <property type="match status" value="1"/>
</dbReference>
<gene>
    <name evidence="4" type="ORF">GTG28_18765</name>
</gene>
<evidence type="ECO:0000313" key="4">
    <source>
        <dbReference type="EMBL" id="MYM61261.1"/>
    </source>
</evidence>
<protein>
    <submittedName>
        <fullName evidence="4">Response regulator</fullName>
    </submittedName>
</protein>
<dbReference type="GO" id="GO:0000160">
    <property type="term" value="P:phosphorelay signal transduction system"/>
    <property type="evidence" value="ECO:0007669"/>
    <property type="project" value="InterPro"/>
</dbReference>
<feature type="modified residue" description="4-aspartylphosphate" evidence="2">
    <location>
        <position position="57"/>
    </location>
</feature>
<accession>A0A6L8LYR4</accession>
<evidence type="ECO:0000313" key="5">
    <source>
        <dbReference type="Proteomes" id="UP000478571"/>
    </source>
</evidence>
<dbReference type="EMBL" id="WWEU01000010">
    <property type="protein sequence ID" value="MYM61261.1"/>
    <property type="molecule type" value="Genomic_DNA"/>
</dbReference>
<evidence type="ECO:0000256" key="1">
    <source>
        <dbReference type="ARBA" id="ARBA00022553"/>
    </source>
</evidence>
<dbReference type="CDD" id="cd00156">
    <property type="entry name" value="REC"/>
    <property type="match status" value="1"/>
</dbReference>
<proteinExistence type="predicted"/>
<sequence>MLFVKILIVDDSKATLEIVRRALEKFGYRRLSIQKEDSAVGALNRVKEWQPEIVLTDWHMPDMTGLTLIQEIKKLDLGTKMGMITTVDDQVQINQAKSAGASFVLSKPFVDKDLHRKLLPLVQGAEESERTLENINDVQKELALPKLAQLEKLMKREIGARLTLSNIRKQSFDESKIPCLLAMYEDGDTQRTRAVAILDIYAICILSRSNSKISRDDLQQAIHSKLVSKDILDTCHKVLDKSALAFLDSASRKSLRLKSVSFIPSAFEKLEALYSKEQDKRVDFSCQFEDLAQGKITLIGF</sequence>
<organism evidence="4 5">
    <name type="scientific">Vibrio tetraodonis subsp. pristinus</name>
    <dbReference type="NCBI Taxonomy" id="2695891"/>
    <lineage>
        <taxon>Bacteria</taxon>
        <taxon>Pseudomonadati</taxon>
        <taxon>Pseudomonadota</taxon>
        <taxon>Gammaproteobacteria</taxon>
        <taxon>Vibrionales</taxon>
        <taxon>Vibrionaceae</taxon>
        <taxon>Vibrio</taxon>
    </lineage>
</organism>
<dbReference type="SUPFAM" id="SSF52172">
    <property type="entry name" value="CheY-like"/>
    <property type="match status" value="1"/>
</dbReference>
<evidence type="ECO:0000256" key="2">
    <source>
        <dbReference type="PROSITE-ProRule" id="PRU00169"/>
    </source>
</evidence>
<dbReference type="InterPro" id="IPR001789">
    <property type="entry name" value="Sig_transdc_resp-reg_receiver"/>
</dbReference>
<keyword evidence="5" id="KW-1185">Reference proteome</keyword>
<dbReference type="SMART" id="SM00448">
    <property type="entry name" value="REC"/>
    <property type="match status" value="1"/>
</dbReference>
<feature type="domain" description="Response regulatory" evidence="3">
    <location>
        <begin position="5"/>
        <end position="122"/>
    </location>
</feature>
<dbReference type="InterPro" id="IPR011006">
    <property type="entry name" value="CheY-like_superfamily"/>
</dbReference>
<dbReference type="Pfam" id="PF00072">
    <property type="entry name" value="Response_reg"/>
    <property type="match status" value="1"/>
</dbReference>
<dbReference type="PANTHER" id="PTHR44591:SF23">
    <property type="entry name" value="CHEY SUBFAMILY"/>
    <property type="match status" value="1"/>
</dbReference>
<dbReference type="InterPro" id="IPR050595">
    <property type="entry name" value="Bact_response_regulator"/>
</dbReference>
<keyword evidence="1 2" id="KW-0597">Phosphoprotein</keyword>